<dbReference type="RefSeq" id="XP_056055320.1">
    <property type="nucleotide sequence ID" value="XM_056198363.1"/>
</dbReference>
<dbReference type="EMBL" id="JAJHUN010000007">
    <property type="protein sequence ID" value="KAJ4155196.1"/>
    <property type="molecule type" value="Genomic_DNA"/>
</dbReference>
<dbReference type="Proteomes" id="UP001144673">
    <property type="component" value="Chromosome 6"/>
</dbReference>
<dbReference type="KEGG" id="amus:LMH87_000452"/>
<organism evidence="1 2">
    <name type="scientific">Akanthomyces muscarius</name>
    <name type="common">Entomopathogenic fungus</name>
    <name type="synonym">Lecanicillium muscarium</name>
    <dbReference type="NCBI Taxonomy" id="2231603"/>
    <lineage>
        <taxon>Eukaryota</taxon>
        <taxon>Fungi</taxon>
        <taxon>Dikarya</taxon>
        <taxon>Ascomycota</taxon>
        <taxon>Pezizomycotina</taxon>
        <taxon>Sordariomycetes</taxon>
        <taxon>Hypocreomycetidae</taxon>
        <taxon>Hypocreales</taxon>
        <taxon>Cordycipitaceae</taxon>
        <taxon>Akanthomyces</taxon>
    </lineage>
</organism>
<keyword evidence="2" id="KW-1185">Reference proteome</keyword>
<sequence>MDPMNAQGLDVHILPCPQPADAFTPHHGCLNLAFRIAVIDPPKCLKTRHQSRPVLSRHIQAGIGNITSIHRHAQAILKHTY</sequence>
<dbReference type="AlphaFoldDB" id="A0A9W8UNU1"/>
<protein>
    <submittedName>
        <fullName evidence="1">Uncharacterized protein</fullName>
    </submittedName>
</protein>
<evidence type="ECO:0000313" key="2">
    <source>
        <dbReference type="Proteomes" id="UP001144673"/>
    </source>
</evidence>
<proteinExistence type="predicted"/>
<gene>
    <name evidence="1" type="ORF">LMH87_000452</name>
</gene>
<dbReference type="GeneID" id="80887611"/>
<name>A0A9W8UNU1_AKAMU</name>
<evidence type="ECO:0000313" key="1">
    <source>
        <dbReference type="EMBL" id="KAJ4155196.1"/>
    </source>
</evidence>
<reference evidence="1" key="1">
    <citation type="journal article" date="2023" name="Access Microbiol">
        <title>De-novo genome assembly for Akanthomyces muscarius, a biocontrol agent of insect agricultural pests.</title>
        <authorList>
            <person name="Erdos Z."/>
            <person name="Studholme D.J."/>
            <person name="Raymond B."/>
            <person name="Sharma M."/>
        </authorList>
    </citation>
    <scope>NUCLEOTIDE SEQUENCE</scope>
    <source>
        <strain evidence="1">Ve6</strain>
    </source>
</reference>
<accession>A0A9W8UNU1</accession>
<comment type="caution">
    <text evidence="1">The sequence shown here is derived from an EMBL/GenBank/DDBJ whole genome shotgun (WGS) entry which is preliminary data.</text>
</comment>